<dbReference type="Gramene" id="LPERR10G08800.1">
    <property type="protein sequence ID" value="LPERR10G08800.1"/>
    <property type="gene ID" value="LPERR10G08800"/>
</dbReference>
<evidence type="ECO:0000256" key="1">
    <source>
        <dbReference type="SAM" id="MobiDB-lite"/>
    </source>
</evidence>
<evidence type="ECO:0000313" key="4">
    <source>
        <dbReference type="Proteomes" id="UP000032180"/>
    </source>
</evidence>
<feature type="compositionally biased region" description="Basic residues" evidence="1">
    <location>
        <begin position="924"/>
        <end position="933"/>
    </location>
</feature>
<proteinExistence type="predicted"/>
<dbReference type="GO" id="GO:0071108">
    <property type="term" value="P:protein K48-linked deubiquitination"/>
    <property type="evidence" value="ECO:0007669"/>
    <property type="project" value="TreeGrafter"/>
</dbReference>
<dbReference type="InterPro" id="IPR033979">
    <property type="entry name" value="MINDY_domain"/>
</dbReference>
<reference evidence="3" key="3">
    <citation type="submission" date="2015-04" db="UniProtKB">
        <authorList>
            <consortium name="EnsemblPlants"/>
        </authorList>
    </citation>
    <scope>IDENTIFICATION</scope>
</reference>
<dbReference type="HOGENOM" id="CLU_311101_0_0_1"/>
<dbReference type="Proteomes" id="UP000032180">
    <property type="component" value="Chromosome 10"/>
</dbReference>
<name>A0A0D9XK98_9ORYZ</name>
<feature type="region of interest" description="Disordered" evidence="1">
    <location>
        <begin position="150"/>
        <end position="171"/>
    </location>
</feature>
<feature type="region of interest" description="Disordered" evidence="1">
    <location>
        <begin position="878"/>
        <end position="945"/>
    </location>
</feature>
<evidence type="ECO:0000259" key="2">
    <source>
        <dbReference type="Pfam" id="PF04424"/>
    </source>
</evidence>
<dbReference type="EnsemblPlants" id="LPERR10G08800.1">
    <property type="protein sequence ID" value="LPERR10G08800.1"/>
    <property type="gene ID" value="LPERR10G08800"/>
</dbReference>
<feature type="region of interest" description="Disordered" evidence="1">
    <location>
        <begin position="87"/>
        <end position="110"/>
    </location>
</feature>
<feature type="region of interest" description="Disordered" evidence="1">
    <location>
        <begin position="193"/>
        <end position="292"/>
    </location>
</feature>
<dbReference type="GO" id="GO:0016807">
    <property type="term" value="F:cysteine-type carboxypeptidase activity"/>
    <property type="evidence" value="ECO:0007669"/>
    <property type="project" value="TreeGrafter"/>
</dbReference>
<feature type="domain" description="MINDY deubiquitinase" evidence="2">
    <location>
        <begin position="326"/>
        <end position="560"/>
    </location>
</feature>
<dbReference type="Pfam" id="PF04424">
    <property type="entry name" value="MINDY_DUB"/>
    <property type="match status" value="1"/>
</dbReference>
<dbReference type="GO" id="GO:0004843">
    <property type="term" value="F:cysteine-type deubiquitinase activity"/>
    <property type="evidence" value="ECO:0007669"/>
    <property type="project" value="InterPro"/>
</dbReference>
<dbReference type="InterPro" id="IPR007518">
    <property type="entry name" value="MINDY"/>
</dbReference>
<feature type="compositionally biased region" description="Basic and acidic residues" evidence="1">
    <location>
        <begin position="225"/>
        <end position="239"/>
    </location>
</feature>
<dbReference type="GO" id="GO:1990380">
    <property type="term" value="F:K48-linked deubiquitinase activity"/>
    <property type="evidence" value="ECO:0007669"/>
    <property type="project" value="InterPro"/>
</dbReference>
<dbReference type="AlphaFoldDB" id="A0A0D9XK98"/>
<dbReference type="GO" id="GO:0005829">
    <property type="term" value="C:cytosol"/>
    <property type="evidence" value="ECO:0007669"/>
    <property type="project" value="TreeGrafter"/>
</dbReference>
<dbReference type="GO" id="GO:0071944">
    <property type="term" value="C:cell periphery"/>
    <property type="evidence" value="ECO:0007669"/>
    <property type="project" value="TreeGrafter"/>
</dbReference>
<feature type="compositionally biased region" description="Basic and acidic residues" evidence="1">
    <location>
        <begin position="270"/>
        <end position="288"/>
    </location>
</feature>
<organism evidence="3 4">
    <name type="scientific">Leersia perrieri</name>
    <dbReference type="NCBI Taxonomy" id="77586"/>
    <lineage>
        <taxon>Eukaryota</taxon>
        <taxon>Viridiplantae</taxon>
        <taxon>Streptophyta</taxon>
        <taxon>Embryophyta</taxon>
        <taxon>Tracheophyta</taxon>
        <taxon>Spermatophyta</taxon>
        <taxon>Magnoliopsida</taxon>
        <taxon>Liliopsida</taxon>
        <taxon>Poales</taxon>
        <taxon>Poaceae</taxon>
        <taxon>BOP clade</taxon>
        <taxon>Oryzoideae</taxon>
        <taxon>Oryzeae</taxon>
        <taxon>Oryzinae</taxon>
        <taxon>Leersia</taxon>
    </lineage>
</organism>
<accession>A0A0D9XK98</accession>
<dbReference type="STRING" id="77586.A0A0D9XK98"/>
<dbReference type="eggNOG" id="KOG2427">
    <property type="taxonomic scope" value="Eukaryota"/>
</dbReference>
<sequence>MDNLVRQCDMKVMKIAMLNHEDTFRQQLSSSPERRRRLYLAFRIGGGGRRGGGVPMVDGEAAVAPWGRKRAVAGQEAARQSGGGIIGRRRWREGGDRGGGSRSPGATVAGEGCWRMARPPEELMGWAMNPDQRWRPELFLYQKLLTKPRQPDVITPSPSAVTPPQMAHPQPQYAIAPSCENQTPVLLLPEKKVAESSEDQAPGLPLSEKNVAPSSKNQAPGLSLPEKRGNNIKSTRENNGDLDLENSNRKKNAEKSDRNMKKGRQKANAKKSDKNRKKDAGQKADAKKNYGNANETVDTTKVIACSAVNDACPSSVDPEPSDTPSHLTKLVRFMGHNRRIVLQDANGPCSLLSICNCLILMGRINLGKQSRVSEYFLANQVFDLLFEKLKEDEIHPVLNVIKQSATALDVNPTFTSIDGFKDSSSHALFRILDVPLYHGWLLNPKDDATIVDVIRGRGHDEITEDLAKYDSMKEANQDIMAANLDQEYELIRKFLKDTCSQLTHHGLTTLQETIADGQLSIFFRNNHFSVVYKHNGRLYHLLTDEGFLTSNKIWQIISSCSLVDLMSTTSSPSHASSSNTTSSITRKPWYEGFLGGQDADKVLERRILNFLRGLQKITNSAARTFIQEFKELDFQSTSLTVRLCDIAKSHRIIPLKNFLCLPGNHPAEDDYIYCKNASLLVRKSTDVGRVILSNILVKICWTHNQDNSWDGKWSIDDIMVNCDTWEVDFWKPYCAQATRSAMHNDFIGCARELLPVFELDGRQPVLFRHLDCSLRTFISPDHFSAAMVQRFQRFITAHSGLRSPLSNLTFNDDIYNVLQDLLPRARSILEAMLKSEVFFDDWRSPFLDSDDAAPVSLLIPSTLRDVYMYNKAKLLAEQANNSPEDKDTVQDEESQLSQIDDAEKPKEEPFEGNVKGLMMYARDVRHHGSKRSKVPQPGKQSKVKC</sequence>
<keyword evidence="4" id="KW-1185">Reference proteome</keyword>
<feature type="compositionally biased region" description="Basic and acidic residues" evidence="1">
    <location>
        <begin position="246"/>
        <end position="260"/>
    </location>
</feature>
<protein>
    <recommendedName>
        <fullName evidence="2">MINDY deubiquitinase domain-containing protein</fullName>
    </recommendedName>
</protein>
<reference evidence="3 4" key="1">
    <citation type="submission" date="2012-08" db="EMBL/GenBank/DDBJ databases">
        <title>Oryza genome evolution.</title>
        <authorList>
            <person name="Wing R.A."/>
        </authorList>
    </citation>
    <scope>NUCLEOTIDE SEQUENCE</scope>
</reference>
<dbReference type="PANTHER" id="PTHR18063">
    <property type="entry name" value="NF-E2 INDUCIBLE PROTEIN"/>
    <property type="match status" value="1"/>
</dbReference>
<evidence type="ECO:0000313" key="3">
    <source>
        <dbReference type="EnsemblPlants" id="LPERR10G08800.1"/>
    </source>
</evidence>
<dbReference type="PANTHER" id="PTHR18063:SF16">
    <property type="entry name" value="OS06G0723400 PROTEIN"/>
    <property type="match status" value="1"/>
</dbReference>
<reference evidence="4" key="2">
    <citation type="submission" date="2013-12" db="EMBL/GenBank/DDBJ databases">
        <authorList>
            <person name="Yu Y."/>
            <person name="Lee S."/>
            <person name="de Baynast K."/>
            <person name="Wissotski M."/>
            <person name="Liu L."/>
            <person name="Talag J."/>
            <person name="Goicoechea J."/>
            <person name="Angelova A."/>
            <person name="Jetty R."/>
            <person name="Kudrna D."/>
            <person name="Golser W."/>
            <person name="Rivera L."/>
            <person name="Zhang J."/>
            <person name="Wing R."/>
        </authorList>
    </citation>
    <scope>NUCLEOTIDE SEQUENCE</scope>
</reference>